<sequence length="464" mass="50063">MAPITRSFDRSTLVFFTTAALACVTKIATTAVVVHLATWTLREGPNLPLAATASAFELFALVTFVACLWLFLRRVSRRLILIALVPAAVLGFVGTILSLITLALTFSITKTKAAERNPSGYRIEQQLTALGLAIGAIGVIPQTAFYILVLPRTSNNTSVSSPEDAVRTSSPGSRSDKRRSSSFTLTSLSARTSHYRSASAPDSPPHCKSPSSPGSSIKRSMSNSLRPMTSRTRLLFGTSFASRDSRSLYSRADSCTDHTRNNSDFENWDTSAVESQLDDPGLNRRPLETIPGSRPVSPADALDGPFSDDRSPEECPLHESSPTPRYSPTSDNGSPRLAPRAIVRKTSVPDQLHIHPLFRSESPVPPPLKSPNTVITASPYAGQIVSSELVGPRILHSAQSSRPGSPSRMTAGSRAGSVRSLRTMPTSPLPMEPDSRGRSHLAEASFPLRSERRDEVSDDETASR</sequence>
<feature type="compositionally biased region" description="Low complexity" evidence="1">
    <location>
        <begin position="206"/>
        <end position="222"/>
    </location>
</feature>
<feature type="compositionally biased region" description="Basic and acidic residues" evidence="1">
    <location>
        <begin position="254"/>
        <end position="263"/>
    </location>
</feature>
<feature type="transmembrane region" description="Helical" evidence="2">
    <location>
        <begin position="128"/>
        <end position="149"/>
    </location>
</feature>
<evidence type="ECO:0000256" key="1">
    <source>
        <dbReference type="SAM" id="MobiDB-lite"/>
    </source>
</evidence>
<feature type="transmembrane region" description="Helical" evidence="2">
    <location>
        <begin position="49"/>
        <end position="72"/>
    </location>
</feature>
<feature type="compositionally biased region" description="Polar residues" evidence="1">
    <location>
        <begin position="320"/>
        <end position="333"/>
    </location>
</feature>
<feature type="compositionally biased region" description="Polar residues" evidence="1">
    <location>
        <begin position="155"/>
        <end position="173"/>
    </location>
</feature>
<dbReference type="AlphaFoldDB" id="F9X2H5"/>
<feature type="compositionally biased region" description="Low complexity" evidence="1">
    <location>
        <begin position="181"/>
        <end position="192"/>
    </location>
</feature>
<dbReference type="OrthoDB" id="5431149at2759"/>
<dbReference type="OMA" id="RALKPMT"/>
<evidence type="ECO:0000256" key="2">
    <source>
        <dbReference type="SAM" id="Phobius"/>
    </source>
</evidence>
<keyword evidence="2" id="KW-0472">Membrane</keyword>
<feature type="region of interest" description="Disordered" evidence="1">
    <location>
        <begin position="397"/>
        <end position="464"/>
    </location>
</feature>
<protein>
    <submittedName>
        <fullName evidence="3">Uncharacterized protein</fullName>
    </submittedName>
</protein>
<accession>F9X2H5</accession>
<keyword evidence="4" id="KW-1185">Reference proteome</keyword>
<evidence type="ECO:0000313" key="3">
    <source>
        <dbReference type="EMBL" id="EGP90441.1"/>
    </source>
</evidence>
<reference evidence="3 4" key="1">
    <citation type="journal article" date="2011" name="PLoS Genet.">
        <title>Finished genome of the fungal wheat pathogen Mycosphaerella graminicola reveals dispensome structure, chromosome plasticity, and stealth pathogenesis.</title>
        <authorList>
            <person name="Goodwin S.B."/>
            <person name="Ben M'barek S."/>
            <person name="Dhillon B."/>
            <person name="Wittenberg A.H.J."/>
            <person name="Crane C.F."/>
            <person name="Hane J.K."/>
            <person name="Foster A.J."/>
            <person name="Van der Lee T.A.J."/>
            <person name="Grimwood J."/>
            <person name="Aerts A."/>
            <person name="Antoniw J."/>
            <person name="Bailey A."/>
            <person name="Bluhm B."/>
            <person name="Bowler J."/>
            <person name="Bristow J."/>
            <person name="van der Burgt A."/>
            <person name="Canto-Canche B."/>
            <person name="Churchill A.C.L."/>
            <person name="Conde-Ferraez L."/>
            <person name="Cools H.J."/>
            <person name="Coutinho P.M."/>
            <person name="Csukai M."/>
            <person name="Dehal P."/>
            <person name="De Wit P."/>
            <person name="Donzelli B."/>
            <person name="van de Geest H.C."/>
            <person name="van Ham R.C.H.J."/>
            <person name="Hammond-Kosack K.E."/>
            <person name="Henrissat B."/>
            <person name="Kilian A."/>
            <person name="Kobayashi A.K."/>
            <person name="Koopmann E."/>
            <person name="Kourmpetis Y."/>
            <person name="Kuzniar A."/>
            <person name="Lindquist E."/>
            <person name="Lombard V."/>
            <person name="Maliepaard C."/>
            <person name="Martins N."/>
            <person name="Mehrabi R."/>
            <person name="Nap J.P.H."/>
            <person name="Ponomarenko A."/>
            <person name="Rudd J.J."/>
            <person name="Salamov A."/>
            <person name="Schmutz J."/>
            <person name="Schouten H.J."/>
            <person name="Shapiro H."/>
            <person name="Stergiopoulos I."/>
            <person name="Torriani S.F.F."/>
            <person name="Tu H."/>
            <person name="de Vries R.P."/>
            <person name="Waalwijk C."/>
            <person name="Ware S.B."/>
            <person name="Wiebenga A."/>
            <person name="Zwiers L.-H."/>
            <person name="Oliver R.P."/>
            <person name="Grigoriev I.V."/>
            <person name="Kema G.H.J."/>
        </authorList>
    </citation>
    <scope>NUCLEOTIDE SEQUENCE [LARGE SCALE GENOMIC DNA]</scope>
    <source>
        <strain evidence="4">CBS 115943 / IPO323</strain>
    </source>
</reference>
<proteinExistence type="predicted"/>
<feature type="transmembrane region" description="Helical" evidence="2">
    <location>
        <begin position="12"/>
        <end position="37"/>
    </location>
</feature>
<evidence type="ECO:0000313" key="4">
    <source>
        <dbReference type="Proteomes" id="UP000008062"/>
    </source>
</evidence>
<feature type="region of interest" description="Disordered" evidence="1">
    <location>
        <begin position="155"/>
        <end position="230"/>
    </location>
</feature>
<dbReference type="KEGG" id="ztr:MYCGRDRAFT_108147"/>
<name>F9X2H5_ZYMTI</name>
<feature type="compositionally biased region" description="Basic and acidic residues" evidence="1">
    <location>
        <begin position="307"/>
        <end position="317"/>
    </location>
</feature>
<dbReference type="VEuPathDB" id="FungiDB:ZTRI_2.758"/>
<dbReference type="InParanoid" id="F9X2H5"/>
<dbReference type="GeneID" id="13403405"/>
<dbReference type="HOGENOM" id="CLU_588089_0_0_1"/>
<feature type="compositionally biased region" description="Basic and acidic residues" evidence="1">
    <location>
        <begin position="449"/>
        <end position="464"/>
    </location>
</feature>
<dbReference type="eggNOG" id="ENOG502S6ST">
    <property type="taxonomic scope" value="Eukaryota"/>
</dbReference>
<dbReference type="RefSeq" id="XP_003855465.1">
    <property type="nucleotide sequence ID" value="XM_003855417.1"/>
</dbReference>
<organism evidence="3 4">
    <name type="scientific">Zymoseptoria tritici (strain CBS 115943 / IPO323)</name>
    <name type="common">Speckled leaf blotch fungus</name>
    <name type="synonym">Septoria tritici</name>
    <dbReference type="NCBI Taxonomy" id="336722"/>
    <lineage>
        <taxon>Eukaryota</taxon>
        <taxon>Fungi</taxon>
        <taxon>Dikarya</taxon>
        <taxon>Ascomycota</taxon>
        <taxon>Pezizomycotina</taxon>
        <taxon>Dothideomycetes</taxon>
        <taxon>Dothideomycetidae</taxon>
        <taxon>Mycosphaerellales</taxon>
        <taxon>Mycosphaerellaceae</taxon>
        <taxon>Zymoseptoria</taxon>
    </lineage>
</organism>
<feature type="compositionally biased region" description="Polar residues" evidence="1">
    <location>
        <begin position="264"/>
        <end position="274"/>
    </location>
</feature>
<feature type="compositionally biased region" description="Polar residues" evidence="1">
    <location>
        <begin position="397"/>
        <end position="410"/>
    </location>
</feature>
<keyword evidence="2" id="KW-1133">Transmembrane helix</keyword>
<dbReference type="Proteomes" id="UP000008062">
    <property type="component" value="Chromosome 2"/>
</dbReference>
<feature type="region of interest" description="Disordered" evidence="1">
    <location>
        <begin position="251"/>
        <end position="337"/>
    </location>
</feature>
<feature type="transmembrane region" description="Helical" evidence="2">
    <location>
        <begin position="79"/>
        <end position="108"/>
    </location>
</feature>
<keyword evidence="2" id="KW-0812">Transmembrane</keyword>
<dbReference type="PROSITE" id="PS51257">
    <property type="entry name" value="PROKAR_LIPOPROTEIN"/>
    <property type="match status" value="1"/>
</dbReference>
<gene>
    <name evidence="3" type="ORF">MYCGRDRAFT_108147</name>
</gene>
<dbReference type="EMBL" id="CM001197">
    <property type="protein sequence ID" value="EGP90441.1"/>
    <property type="molecule type" value="Genomic_DNA"/>
</dbReference>